<dbReference type="PANTHER" id="PTHR31685:SF3">
    <property type="entry name" value="INTEGRAL MEMBRANE PROTEIN (AFU_ORTHOLOGUE AFUA_6G12730)"/>
    <property type="match status" value="1"/>
</dbReference>
<evidence type="ECO:0000259" key="3">
    <source>
        <dbReference type="Pfam" id="PF10355"/>
    </source>
</evidence>
<evidence type="ECO:0000259" key="2">
    <source>
        <dbReference type="Pfam" id="PF10348"/>
    </source>
</evidence>
<evidence type="ECO:0000256" key="1">
    <source>
        <dbReference type="SAM" id="Phobius"/>
    </source>
</evidence>
<keyword evidence="1" id="KW-1133">Transmembrane helix</keyword>
<keyword evidence="1" id="KW-0812">Transmembrane</keyword>
<dbReference type="InterPro" id="IPR018825">
    <property type="entry name" value="DUF2427"/>
</dbReference>
<protein>
    <recommendedName>
        <fullName evidence="6">Protein YTP1-like C-terminal domain-containing protein</fullName>
    </recommendedName>
</protein>
<organism evidence="4 5">
    <name type="scientific">Ophiocordyceps australis</name>
    <dbReference type="NCBI Taxonomy" id="1399860"/>
    <lineage>
        <taxon>Eukaryota</taxon>
        <taxon>Fungi</taxon>
        <taxon>Dikarya</taxon>
        <taxon>Ascomycota</taxon>
        <taxon>Pezizomycotina</taxon>
        <taxon>Sordariomycetes</taxon>
        <taxon>Hypocreomycetidae</taxon>
        <taxon>Hypocreales</taxon>
        <taxon>Ophiocordycipitaceae</taxon>
        <taxon>Ophiocordyceps</taxon>
    </lineage>
</organism>
<feature type="transmembrane region" description="Helical" evidence="1">
    <location>
        <begin position="302"/>
        <end position="321"/>
    </location>
</feature>
<dbReference type="EMBL" id="NJEU01001301">
    <property type="protein sequence ID" value="PHH67822.1"/>
    <property type="molecule type" value="Genomic_DNA"/>
</dbReference>
<feature type="transmembrane region" description="Helical" evidence="1">
    <location>
        <begin position="6"/>
        <end position="24"/>
    </location>
</feature>
<feature type="transmembrane region" description="Helical" evidence="1">
    <location>
        <begin position="460"/>
        <end position="482"/>
    </location>
</feature>
<feature type="transmembrane region" description="Helical" evidence="1">
    <location>
        <begin position="425"/>
        <end position="445"/>
    </location>
</feature>
<dbReference type="Pfam" id="PF10355">
    <property type="entry name" value="Ytp1"/>
    <property type="match status" value="1"/>
</dbReference>
<dbReference type="OrthoDB" id="4005299at2759"/>
<evidence type="ECO:0000313" key="4">
    <source>
        <dbReference type="EMBL" id="PHH67822.1"/>
    </source>
</evidence>
<feature type="transmembrane region" description="Helical" evidence="1">
    <location>
        <begin position="58"/>
        <end position="77"/>
    </location>
</feature>
<keyword evidence="5" id="KW-1185">Reference proteome</keyword>
<name>A0A2C5YKL5_9HYPO</name>
<feature type="transmembrane region" description="Helical" evidence="1">
    <location>
        <begin position="396"/>
        <end position="413"/>
    </location>
</feature>
<comment type="caution">
    <text evidence="4">The sequence shown here is derived from an EMBL/GenBank/DDBJ whole genome shotgun (WGS) entry which is preliminary data.</text>
</comment>
<dbReference type="Pfam" id="PF10348">
    <property type="entry name" value="DUF2427"/>
    <property type="match status" value="1"/>
</dbReference>
<feature type="domain" description="Protein YTP1-like C-terminal" evidence="3">
    <location>
        <begin position="199"/>
        <end position="484"/>
    </location>
</feature>
<reference evidence="4 5" key="1">
    <citation type="submission" date="2017-06" db="EMBL/GenBank/DDBJ databases">
        <title>Ant-infecting Ophiocordyceps genomes reveal a high diversity of potential behavioral manipulation genes and a possible major role for enterotoxins.</title>
        <authorList>
            <person name="De Bekker C."/>
            <person name="Evans H.C."/>
            <person name="Brachmann A."/>
            <person name="Hughes D.P."/>
        </authorList>
    </citation>
    <scope>NUCLEOTIDE SEQUENCE [LARGE SCALE GENOMIC DNA]</scope>
    <source>
        <strain evidence="4 5">1348a</strain>
    </source>
</reference>
<evidence type="ECO:0008006" key="6">
    <source>
        <dbReference type="Google" id="ProtNLM"/>
    </source>
</evidence>
<proteinExistence type="predicted"/>
<dbReference type="AlphaFoldDB" id="A0A2C5YKL5"/>
<dbReference type="Proteomes" id="UP000224854">
    <property type="component" value="Unassembled WGS sequence"/>
</dbReference>
<feature type="domain" description="DUF2427" evidence="2">
    <location>
        <begin position="1"/>
        <end position="79"/>
    </location>
</feature>
<dbReference type="InterPro" id="IPR018827">
    <property type="entry name" value="YTP1_C"/>
</dbReference>
<feature type="transmembrane region" description="Helical" evidence="1">
    <location>
        <begin position="194"/>
        <end position="214"/>
    </location>
</feature>
<feature type="transmembrane region" description="Helical" evidence="1">
    <location>
        <begin position="265"/>
        <end position="282"/>
    </location>
</feature>
<evidence type="ECO:0000313" key="5">
    <source>
        <dbReference type="Proteomes" id="UP000224854"/>
    </source>
</evidence>
<gene>
    <name evidence="4" type="ORF">CDD82_1100</name>
</gene>
<feature type="transmembrane region" description="Helical" evidence="1">
    <location>
        <begin position="359"/>
        <end position="376"/>
    </location>
</feature>
<keyword evidence="1" id="KW-0472">Membrane</keyword>
<accession>A0A2C5YKL5</accession>
<dbReference type="PANTHER" id="PTHR31685">
    <property type="entry name" value="INTEGRAL MEMBRANE PROTEIN (AFU_ORTHOLOGUE AFUA_6G12730)-RELATED"/>
    <property type="match status" value="1"/>
</dbReference>
<sequence>MTFAWVVILPVAVMLSLVGSRFTIHWQSVFTITHVVGLLFVIMYKADTPDLYPHNAHYKIGWIATGLVPAQMVIGLAEHMAASLRRRSLRRAHLASAEERCYFIPDGEYRISSESCHNIESNTDALPSSWDTTLQAREQDLDKECDSSNPQLSRSKLSLYRMRISRQLAVTVTWLVSSRTWWCFDLLYRITDRIILPFGFAVVTTGIATFGRFFEGHAIFSGLAHWIKGGVFFWLGLFTLGRWCGSFAELGWAWNARPRARRTKWYPSIEFVESALIFLYGSTNIFLEHLGRWGGDWTAQDLQHLAITILFIGGGLCGMLVESAFIRRLLNMTASQVSVVPIHDESVHEERQQPDTYQFSLNPIPALVILMVGVIMSSHHQSSHISTTVHKQWGNLLLGASFARTLTYILIYLRPPKSTLPSRPPTELLAAFGLIAGGIIFMASSSDTIQAIIDHDLDAMFIYTITMGLVALLMAWEVLVLASKGWAAHCERRLIPSQSPVNHLQGSP</sequence>
<feature type="transmembrane region" description="Helical" evidence="1">
    <location>
        <begin position="226"/>
        <end position="244"/>
    </location>
</feature>